<dbReference type="AlphaFoldDB" id="L9KQ68"/>
<evidence type="ECO:0000313" key="1">
    <source>
        <dbReference type="EMBL" id="ELW64609.1"/>
    </source>
</evidence>
<evidence type="ECO:0000313" key="2">
    <source>
        <dbReference type="Proteomes" id="UP000011518"/>
    </source>
</evidence>
<reference evidence="2" key="1">
    <citation type="submission" date="2012-07" db="EMBL/GenBank/DDBJ databases">
        <title>Genome of the Chinese tree shrew, a rising model animal genetically related to primates.</title>
        <authorList>
            <person name="Zhang G."/>
            <person name="Fan Y."/>
            <person name="Yao Y."/>
            <person name="Huang Z."/>
        </authorList>
    </citation>
    <scope>NUCLEOTIDE SEQUENCE [LARGE SCALE GENOMIC DNA]</scope>
</reference>
<proteinExistence type="predicted"/>
<accession>L9KQ68</accession>
<keyword evidence="2" id="KW-1185">Reference proteome</keyword>
<dbReference type="Proteomes" id="UP000011518">
    <property type="component" value="Unassembled WGS sequence"/>
</dbReference>
<reference evidence="2" key="2">
    <citation type="journal article" date="2013" name="Nat. Commun.">
        <title>Genome of the Chinese tree shrew.</title>
        <authorList>
            <person name="Fan Y."/>
            <person name="Huang Z.Y."/>
            <person name="Cao C.C."/>
            <person name="Chen C.S."/>
            <person name="Chen Y.X."/>
            <person name="Fan D.D."/>
            <person name="He J."/>
            <person name="Hou H.L."/>
            <person name="Hu L."/>
            <person name="Hu X.T."/>
            <person name="Jiang X.T."/>
            <person name="Lai R."/>
            <person name="Lang Y.S."/>
            <person name="Liang B."/>
            <person name="Liao S.G."/>
            <person name="Mu D."/>
            <person name="Ma Y.Y."/>
            <person name="Niu Y.Y."/>
            <person name="Sun X.Q."/>
            <person name="Xia J.Q."/>
            <person name="Xiao J."/>
            <person name="Xiong Z.Q."/>
            <person name="Xu L."/>
            <person name="Yang L."/>
            <person name="Zhang Y."/>
            <person name="Zhao W."/>
            <person name="Zhao X.D."/>
            <person name="Zheng Y.T."/>
            <person name="Zhou J.M."/>
            <person name="Zhu Y.B."/>
            <person name="Zhang G.J."/>
            <person name="Wang J."/>
            <person name="Yao Y.G."/>
        </authorList>
    </citation>
    <scope>NUCLEOTIDE SEQUENCE [LARGE SCALE GENOMIC DNA]</scope>
</reference>
<gene>
    <name evidence="1" type="ORF">TREES_T100018601</name>
</gene>
<dbReference type="InParanoid" id="L9KQ68"/>
<protein>
    <submittedName>
        <fullName evidence="1">Uncharacterized protein</fullName>
    </submittedName>
</protein>
<name>L9KQ68_TUPCH</name>
<sequence>MHMSGLKNQETVKFLSVLSAAKKDTHAVAGALQTGGPLQPDETGQVPDRLSGECSENISCADLQTLHKLFSCLKDIDNSYLVLVLLLCKTYFSENNPLLFILFDEFSSSYCARCSSSFADLEMIFFEI</sequence>
<organism evidence="1 2">
    <name type="scientific">Tupaia chinensis</name>
    <name type="common">Chinese tree shrew</name>
    <name type="synonym">Tupaia belangeri chinensis</name>
    <dbReference type="NCBI Taxonomy" id="246437"/>
    <lineage>
        <taxon>Eukaryota</taxon>
        <taxon>Metazoa</taxon>
        <taxon>Chordata</taxon>
        <taxon>Craniata</taxon>
        <taxon>Vertebrata</taxon>
        <taxon>Euteleostomi</taxon>
        <taxon>Mammalia</taxon>
        <taxon>Eutheria</taxon>
        <taxon>Euarchontoglires</taxon>
        <taxon>Scandentia</taxon>
        <taxon>Tupaiidae</taxon>
        <taxon>Tupaia</taxon>
    </lineage>
</organism>
<dbReference type="EMBL" id="KB320722">
    <property type="protein sequence ID" value="ELW64609.1"/>
    <property type="molecule type" value="Genomic_DNA"/>
</dbReference>